<feature type="domain" description="ATPase F1/V1/A1 complex alpha/beta subunit nucleotide-binding" evidence="5">
    <location>
        <begin position="131"/>
        <end position="349"/>
    </location>
</feature>
<dbReference type="PROSITE" id="PS00152">
    <property type="entry name" value="ATPASE_ALPHA_BETA"/>
    <property type="match status" value="1"/>
</dbReference>
<sequence>MLKEYKTVTDVYGPLMIVDDVKDVGYDELVEIQMQNGETRVGQVLEIQEDKAVVQIYGGGSGINLRDTKVRFTGRPLEFGVSEDMVGRIYDGLGNLTDEGPEIIPDEMRDINGMAINPMARDYPDEFIQTGISTIDHLNTLVRGQKLPVFSAAGLPHQDLAAQIARQATVLNDDANFAVVFAAMGITFEEAEYFMESFRETGAIDRSVMFINLADDPAIERLTTPKIALTAAEYLAYEKDMHVLVIMTDMTNYCEALREVSAARREVPGRRGYPGYLYTNLSTLYERAGRIVGAEGSVTQIPILTMPEGDITHPIPDLTGYITEGQIILDADLNNQGIKPPVNVLPSLSRLKDKGTGEGKTREDHASTMNQLFSAYAKGKEAKELAVVLGDSALSDTDKLYVEFTNRFEAEYVDQGFDNNRSIFDTLDLAWELLAILPKSELNRIPDKYIEKYLPTEGE</sequence>
<keyword evidence="4" id="KW-0375">Hydrogen ion transport</keyword>
<dbReference type="STRING" id="128944.AWM75_04090"/>
<evidence type="ECO:0000256" key="2">
    <source>
        <dbReference type="ARBA" id="ARBA00022448"/>
    </source>
</evidence>
<dbReference type="PANTHER" id="PTHR43389">
    <property type="entry name" value="V-TYPE PROTON ATPASE SUBUNIT B"/>
    <property type="match status" value="1"/>
</dbReference>
<dbReference type="KEGG" id="auh:AWM75_04090"/>
<keyword evidence="9" id="KW-1185">Reference proteome</keyword>
<dbReference type="InterPro" id="IPR020003">
    <property type="entry name" value="ATPase_a/bsu_AS"/>
</dbReference>
<dbReference type="GO" id="GO:0045259">
    <property type="term" value="C:proton-transporting ATP synthase complex"/>
    <property type="evidence" value="ECO:0007669"/>
    <property type="project" value="UniProtKB-ARBA"/>
</dbReference>
<dbReference type="CDD" id="cd18118">
    <property type="entry name" value="ATP-synt_V_A-type_beta_N"/>
    <property type="match status" value="1"/>
</dbReference>
<dbReference type="InterPro" id="IPR055190">
    <property type="entry name" value="ATP-synt_VA_C"/>
</dbReference>
<dbReference type="AlphaFoldDB" id="A0A109RHQ7"/>
<dbReference type="InterPro" id="IPR027417">
    <property type="entry name" value="P-loop_NTPase"/>
</dbReference>
<dbReference type="InterPro" id="IPR036121">
    <property type="entry name" value="ATPase_F1/V1/A1_a/bsu_N_sf"/>
</dbReference>
<evidence type="ECO:0000256" key="4">
    <source>
        <dbReference type="HAMAP-Rule" id="MF_00310"/>
    </source>
</evidence>
<reference evidence="9" key="2">
    <citation type="submission" date="2016-01" db="EMBL/GenBank/DDBJ databases">
        <title>Six Aerococcus type strain genome sequencing and assembly using PacBio and Illumina Hiseq.</title>
        <authorList>
            <person name="Carkaci D."/>
            <person name="Dargis R."/>
            <person name="Nielsen X.C."/>
            <person name="Skovgaard O."/>
            <person name="Fuursted K."/>
            <person name="Christensen J.J."/>
        </authorList>
    </citation>
    <scope>NUCLEOTIDE SEQUENCE [LARGE SCALE GENOMIC DNA]</scope>
    <source>
        <strain evidence="9">CCUG42038B</strain>
    </source>
</reference>
<proteinExistence type="inferred from homology"/>
<evidence type="ECO:0000259" key="7">
    <source>
        <dbReference type="Pfam" id="PF22919"/>
    </source>
</evidence>
<dbReference type="CDD" id="cd01135">
    <property type="entry name" value="V_A-ATPase_B"/>
    <property type="match status" value="1"/>
</dbReference>
<dbReference type="InterPro" id="IPR000194">
    <property type="entry name" value="ATPase_F1/V1/A1_a/bsu_nucl-bd"/>
</dbReference>
<dbReference type="GO" id="GO:0005524">
    <property type="term" value="F:ATP binding"/>
    <property type="evidence" value="ECO:0007669"/>
    <property type="project" value="UniProtKB-UniRule"/>
</dbReference>
<dbReference type="SUPFAM" id="SSF47917">
    <property type="entry name" value="C-terminal domain of alpha and beta subunits of F1 ATP synthase"/>
    <property type="match status" value="1"/>
</dbReference>
<dbReference type="Pfam" id="PF02874">
    <property type="entry name" value="ATP-synt_ab_N"/>
    <property type="match status" value="1"/>
</dbReference>
<dbReference type="OrthoDB" id="9802718at2"/>
<evidence type="ECO:0000259" key="5">
    <source>
        <dbReference type="Pfam" id="PF00006"/>
    </source>
</evidence>
<dbReference type="GO" id="GO:0042777">
    <property type="term" value="P:proton motive force-driven plasma membrane ATP synthesis"/>
    <property type="evidence" value="ECO:0007669"/>
    <property type="project" value="UniProtKB-UniRule"/>
</dbReference>
<name>A0A109RHQ7_9LACT</name>
<dbReference type="PANTHER" id="PTHR43389:SF4">
    <property type="entry name" value="V-TYPE PROTON ATPASE SUBUNIT B"/>
    <property type="match status" value="1"/>
</dbReference>
<dbReference type="HAMAP" id="MF_00310">
    <property type="entry name" value="ATP_synth_B_arch"/>
    <property type="match status" value="1"/>
</dbReference>
<dbReference type="CDD" id="cd18112">
    <property type="entry name" value="ATP-synt_V_A-type_beta_C"/>
    <property type="match status" value="1"/>
</dbReference>
<dbReference type="PIRSF" id="PIRSF039114">
    <property type="entry name" value="V-ATPsynth_beta/V-ATPase_B"/>
    <property type="match status" value="1"/>
</dbReference>
<evidence type="ECO:0000259" key="6">
    <source>
        <dbReference type="Pfam" id="PF02874"/>
    </source>
</evidence>
<dbReference type="NCBIfam" id="NF003235">
    <property type="entry name" value="PRK04196.1"/>
    <property type="match status" value="1"/>
</dbReference>
<dbReference type="InterPro" id="IPR004100">
    <property type="entry name" value="ATPase_F1/V1/A1_a/bsu_N"/>
</dbReference>
<dbReference type="InterPro" id="IPR022879">
    <property type="entry name" value="V-ATPase_su_B/beta"/>
</dbReference>
<dbReference type="Gene3D" id="3.40.50.12240">
    <property type="match status" value="1"/>
</dbReference>
<evidence type="ECO:0000313" key="9">
    <source>
        <dbReference type="Proteomes" id="UP000062260"/>
    </source>
</evidence>
<reference evidence="8 9" key="1">
    <citation type="journal article" date="2016" name="Genome Announc.">
        <title>Complete Genome Sequences of Aerococcus christensenii CCUG 28831T, Aerococcus sanguinicola CCUG 43001T, Aerococcus urinae CCUG 36881T, Aerococcus urinaeequi CCUG 28094T, Aerococcus urinaehominis CCUG 42038 BT, and Aerococcus viridans CCUG 4311T.</title>
        <authorList>
            <person name="Carkaci D."/>
            <person name="Dargis R."/>
            <person name="Nielsen X.C."/>
            <person name="Skovgaard O."/>
            <person name="Fuursted K."/>
            <person name="Christensen J.J."/>
        </authorList>
    </citation>
    <scope>NUCLEOTIDE SEQUENCE [LARGE SCALE GENOMIC DNA]</scope>
    <source>
        <strain evidence="8 9">CCUG42038B</strain>
    </source>
</reference>
<dbReference type="RefSeq" id="WP_067978580.1">
    <property type="nucleotide sequence ID" value="NZ_CP014163.1"/>
</dbReference>
<accession>A0A109RHQ7</accession>
<keyword evidence="3 4" id="KW-0406">Ion transport</keyword>
<dbReference type="SUPFAM" id="SSF52540">
    <property type="entry name" value="P-loop containing nucleoside triphosphate hydrolases"/>
    <property type="match status" value="1"/>
</dbReference>
<dbReference type="GO" id="GO:0046933">
    <property type="term" value="F:proton-transporting ATP synthase activity, rotational mechanism"/>
    <property type="evidence" value="ECO:0007669"/>
    <property type="project" value="UniProtKB-UniRule"/>
</dbReference>
<keyword evidence="2 4" id="KW-0813">Transport</keyword>
<dbReference type="EMBL" id="CP014163">
    <property type="protein sequence ID" value="AMB99236.1"/>
    <property type="molecule type" value="Genomic_DNA"/>
</dbReference>
<dbReference type="Pfam" id="PF00006">
    <property type="entry name" value="ATP-synt_ab"/>
    <property type="match status" value="1"/>
</dbReference>
<keyword evidence="4" id="KW-0066">ATP synthesis</keyword>
<organism evidence="8 9">
    <name type="scientific">Aerococcus urinaehominis</name>
    <dbReference type="NCBI Taxonomy" id="128944"/>
    <lineage>
        <taxon>Bacteria</taxon>
        <taxon>Bacillati</taxon>
        <taxon>Bacillota</taxon>
        <taxon>Bacilli</taxon>
        <taxon>Lactobacillales</taxon>
        <taxon>Aerococcaceae</taxon>
        <taxon>Aerococcus</taxon>
    </lineage>
</organism>
<comment type="similarity">
    <text evidence="1 4">Belongs to the ATPase alpha/beta chains family.</text>
</comment>
<evidence type="ECO:0000313" key="8">
    <source>
        <dbReference type="EMBL" id="AMB99236.1"/>
    </source>
</evidence>
<feature type="domain" description="ATPase F1/V1/A1 complex alpha/beta subunit N-terminal" evidence="6">
    <location>
        <begin position="8"/>
        <end position="74"/>
    </location>
</feature>
<evidence type="ECO:0000256" key="3">
    <source>
        <dbReference type="ARBA" id="ARBA00023065"/>
    </source>
</evidence>
<dbReference type="Pfam" id="PF22919">
    <property type="entry name" value="ATP-synt_VA_C"/>
    <property type="match status" value="1"/>
</dbReference>
<dbReference type="Proteomes" id="UP000062260">
    <property type="component" value="Chromosome"/>
</dbReference>
<protein>
    <recommendedName>
        <fullName evidence="4">V-type ATP synthase beta chain</fullName>
    </recommendedName>
    <alternativeName>
        <fullName evidence="4">V-ATPase subunit B</fullName>
    </alternativeName>
</protein>
<comment type="function">
    <text evidence="4">Produces ATP from ADP in the presence of a proton gradient across the membrane. The V-type beta chain is a regulatory subunit.</text>
</comment>
<evidence type="ECO:0000256" key="1">
    <source>
        <dbReference type="ARBA" id="ARBA00008936"/>
    </source>
</evidence>
<dbReference type="SUPFAM" id="SSF50615">
    <property type="entry name" value="N-terminal domain of alpha and beta subunits of F1 ATP synthase"/>
    <property type="match status" value="1"/>
</dbReference>
<gene>
    <name evidence="4" type="primary">atpB</name>
    <name evidence="8" type="ORF">AWM75_04090</name>
</gene>
<feature type="domain" description="ATP synthase A/B type C-terminal" evidence="7">
    <location>
        <begin position="355"/>
        <end position="453"/>
    </location>
</feature>